<keyword evidence="3" id="KW-1185">Reference proteome</keyword>
<dbReference type="KEGG" id="eio:H9L01_01140"/>
<dbReference type="CDD" id="cd23763">
    <property type="entry name" value="ASKHA_ATPase_ROK"/>
    <property type="match status" value="1"/>
</dbReference>
<dbReference type="PANTHER" id="PTHR18964">
    <property type="entry name" value="ROK (REPRESSOR, ORF, KINASE) FAMILY"/>
    <property type="match status" value="1"/>
</dbReference>
<dbReference type="Gene3D" id="3.30.420.40">
    <property type="match status" value="2"/>
</dbReference>
<dbReference type="Proteomes" id="UP000515928">
    <property type="component" value="Chromosome"/>
</dbReference>
<dbReference type="Pfam" id="PF00480">
    <property type="entry name" value="ROK"/>
    <property type="match status" value="1"/>
</dbReference>
<organism evidence="2 3">
    <name type="scientific">Erysipelothrix inopinata</name>
    <dbReference type="NCBI Taxonomy" id="225084"/>
    <lineage>
        <taxon>Bacteria</taxon>
        <taxon>Bacillati</taxon>
        <taxon>Bacillota</taxon>
        <taxon>Erysipelotrichia</taxon>
        <taxon>Erysipelotrichales</taxon>
        <taxon>Erysipelotrichaceae</taxon>
        <taxon>Erysipelothrix</taxon>
    </lineage>
</organism>
<comment type="similarity">
    <text evidence="1">Belongs to the ROK (NagC/XylR) family.</text>
</comment>
<gene>
    <name evidence="2" type="ORF">H9L01_01140</name>
</gene>
<dbReference type="EMBL" id="CP060715">
    <property type="protein sequence ID" value="QNN61007.1"/>
    <property type="molecule type" value="Genomic_DNA"/>
</dbReference>
<dbReference type="RefSeq" id="WP_187534125.1">
    <property type="nucleotide sequence ID" value="NZ_CBCSHU010000014.1"/>
</dbReference>
<dbReference type="PANTHER" id="PTHR18964:SF149">
    <property type="entry name" value="BIFUNCTIONAL UDP-N-ACETYLGLUCOSAMINE 2-EPIMERASE_N-ACETYLMANNOSAMINE KINASE"/>
    <property type="match status" value="1"/>
</dbReference>
<dbReference type="SUPFAM" id="SSF53067">
    <property type="entry name" value="Actin-like ATPase domain"/>
    <property type="match status" value="1"/>
</dbReference>
<protein>
    <submittedName>
        <fullName evidence="2">ROK family protein</fullName>
    </submittedName>
</protein>
<proteinExistence type="inferred from homology"/>
<sequence length="304" mass="32381">MRHALSVDIGGTSTRLAIVTEAGTIITKQSFATDVKHPQLTLAKIHAFAETFDQELVGVGISCPGPLDLNHGIVLTPPNLEGWHHFKLKEEAEKILKLPVVVENDANLACYAESVVGAGKEFKSVQYLTISTGVGGGLVINGDIYRGANGFAEEIANGILWKNGPQMGTLKSGSLESICSGTALTTRAIREGLIVTHAGDVFDLAYKGNQIAAQIIDDMYEYLSNMIGIIIGILDPHVIVLGGGVANKTPNFIPEIESRVLNKVYAIQQSNLNIVESNLGDDNGLIGGALYAFNQFGGLNNEHC</sequence>
<accession>A0A7G9RZI2</accession>
<evidence type="ECO:0000313" key="2">
    <source>
        <dbReference type="EMBL" id="QNN61007.1"/>
    </source>
</evidence>
<dbReference type="InterPro" id="IPR000600">
    <property type="entry name" value="ROK"/>
</dbReference>
<dbReference type="AlphaFoldDB" id="A0A7G9RZI2"/>
<dbReference type="InterPro" id="IPR043129">
    <property type="entry name" value="ATPase_NBD"/>
</dbReference>
<evidence type="ECO:0000313" key="3">
    <source>
        <dbReference type="Proteomes" id="UP000515928"/>
    </source>
</evidence>
<reference evidence="2 3" key="1">
    <citation type="submission" date="2020-08" db="EMBL/GenBank/DDBJ databases">
        <title>Genome sequence of Erysipelothrix inopinata DSM 15511T.</title>
        <authorList>
            <person name="Hyun D.-W."/>
            <person name="Bae J.-W."/>
        </authorList>
    </citation>
    <scope>NUCLEOTIDE SEQUENCE [LARGE SCALE GENOMIC DNA]</scope>
    <source>
        <strain evidence="2 3">DSM 15511</strain>
    </source>
</reference>
<name>A0A7G9RZI2_9FIRM</name>
<evidence type="ECO:0000256" key="1">
    <source>
        <dbReference type="ARBA" id="ARBA00006479"/>
    </source>
</evidence>